<accession>A0ABV6YJ05</accession>
<feature type="domain" description="FlgD/Vpr Ig-like" evidence="2">
    <location>
        <begin position="269"/>
        <end position="330"/>
    </location>
</feature>
<dbReference type="Pfam" id="PF13860">
    <property type="entry name" value="FlgD_ig"/>
    <property type="match status" value="1"/>
</dbReference>
<dbReference type="InterPro" id="IPR026444">
    <property type="entry name" value="Secre_tail"/>
</dbReference>
<dbReference type="NCBIfam" id="TIGR04183">
    <property type="entry name" value="Por_Secre_tail"/>
    <property type="match status" value="1"/>
</dbReference>
<dbReference type="EMBL" id="JBHPKH010000011">
    <property type="protein sequence ID" value="MFC1572322.1"/>
    <property type="molecule type" value="Genomic_DNA"/>
</dbReference>
<feature type="signal peptide" evidence="1">
    <location>
        <begin position="1"/>
        <end position="26"/>
    </location>
</feature>
<evidence type="ECO:0000259" key="2">
    <source>
        <dbReference type="Pfam" id="PF13860"/>
    </source>
</evidence>
<evidence type="ECO:0000313" key="3">
    <source>
        <dbReference type="EMBL" id="MFC1572322.1"/>
    </source>
</evidence>
<dbReference type="Proteomes" id="UP001593833">
    <property type="component" value="Unassembled WGS sequence"/>
</dbReference>
<dbReference type="Gene3D" id="2.60.40.4070">
    <property type="match status" value="1"/>
</dbReference>
<keyword evidence="1" id="KW-0732">Signal</keyword>
<reference evidence="3 4" key="1">
    <citation type="submission" date="2024-09" db="EMBL/GenBank/DDBJ databases">
        <authorList>
            <person name="D'Angelo T."/>
        </authorList>
    </citation>
    <scope>NUCLEOTIDE SEQUENCE [LARGE SCALE GENOMIC DNA]</scope>
    <source>
        <strain evidence="3">SAG AM-320-E07</strain>
    </source>
</reference>
<sequence>MRIPAAHRRWFVPMMMVLCLSGVAHADFKLVEDFQTLDLGPIDGQNDWRAPSDSSMVVLDPSGGDNQYLSVITESTYLHRQMSLPNETIRMVFFRFRFESQLSCSFGMSDLEHPTRFDHFESELSLTNSTAELRINDGGTYDVLTTLAPGRWYNCWLQIDNVNDQTQVWLHARPGDGAGAADQLDVEGQTIFDFRNRNAGDLASFYIKTGGGSGVAGPLLIDDIHIEGTDTLNFSNPVATTAATADLQIPVGIRLLPGTPNPFSPQTGIRFVLSEPTRIDLAVFDLSGRRVANLAGGVETPGQHEIVWHGRNSQGEQVDSGVYLVRMRANQFVQTDQLLRLK</sequence>
<dbReference type="InterPro" id="IPR025965">
    <property type="entry name" value="FlgD/Vpr_Ig-like"/>
</dbReference>
<comment type="caution">
    <text evidence="3">The sequence shown here is derived from an EMBL/GenBank/DDBJ whole genome shotgun (WGS) entry which is preliminary data.</text>
</comment>
<feature type="chain" id="PRO_5045494909" evidence="1">
    <location>
        <begin position="27"/>
        <end position="342"/>
    </location>
</feature>
<name>A0ABV6YJ05_UNCEI</name>
<evidence type="ECO:0000256" key="1">
    <source>
        <dbReference type="SAM" id="SignalP"/>
    </source>
</evidence>
<keyword evidence="4" id="KW-1185">Reference proteome</keyword>
<proteinExistence type="predicted"/>
<evidence type="ECO:0000313" key="4">
    <source>
        <dbReference type="Proteomes" id="UP001593833"/>
    </source>
</evidence>
<gene>
    <name evidence="3" type="ORF">ACFL6M_01865</name>
</gene>
<organism evidence="3 4">
    <name type="scientific">Eiseniibacteriota bacterium</name>
    <dbReference type="NCBI Taxonomy" id="2212470"/>
    <lineage>
        <taxon>Bacteria</taxon>
        <taxon>Candidatus Eiseniibacteriota</taxon>
    </lineage>
</organism>
<protein>
    <submittedName>
        <fullName evidence="3">FlgD immunoglobulin-like domain containing protein</fullName>
    </submittedName>
</protein>